<organism evidence="3 4">
    <name type="scientific">Luedemannella helvata</name>
    <dbReference type="NCBI Taxonomy" id="349315"/>
    <lineage>
        <taxon>Bacteria</taxon>
        <taxon>Bacillati</taxon>
        <taxon>Actinomycetota</taxon>
        <taxon>Actinomycetes</taxon>
        <taxon>Micromonosporales</taxon>
        <taxon>Micromonosporaceae</taxon>
        <taxon>Luedemannella</taxon>
    </lineage>
</organism>
<evidence type="ECO:0000313" key="3">
    <source>
        <dbReference type="EMBL" id="GAA1736151.1"/>
    </source>
</evidence>
<keyword evidence="1" id="KW-0233">DNA recombination</keyword>
<dbReference type="PROSITE" id="PS51898">
    <property type="entry name" value="TYR_RECOMBINASE"/>
    <property type="match status" value="1"/>
</dbReference>
<sequence length="124" mass="13549">MPIPPELVAILRKHIARYGVAADGRIFHSERGNVVAASTYSRVWELARQFGMSPRQVASPMAGRPYDLRHAAVPLWLNAGVPATEVAERAGHSVDVLLKVYATCIDGQEATVNRRIEDALGGWC</sequence>
<dbReference type="RefSeq" id="WP_344075924.1">
    <property type="nucleotide sequence ID" value="NZ_BAAALS010000001.1"/>
</dbReference>
<comment type="caution">
    <text evidence="3">The sequence shown here is derived from an EMBL/GenBank/DDBJ whole genome shotgun (WGS) entry which is preliminary data.</text>
</comment>
<gene>
    <name evidence="3" type="ORF">GCM10009681_03330</name>
</gene>
<reference evidence="4" key="1">
    <citation type="journal article" date="2019" name="Int. J. Syst. Evol. Microbiol.">
        <title>The Global Catalogue of Microorganisms (GCM) 10K type strain sequencing project: providing services to taxonomists for standard genome sequencing and annotation.</title>
        <authorList>
            <consortium name="The Broad Institute Genomics Platform"/>
            <consortium name="The Broad Institute Genome Sequencing Center for Infectious Disease"/>
            <person name="Wu L."/>
            <person name="Ma J."/>
        </authorList>
    </citation>
    <scope>NUCLEOTIDE SEQUENCE [LARGE SCALE GENOMIC DNA]</scope>
    <source>
        <strain evidence="4">JCM 13249</strain>
    </source>
</reference>
<dbReference type="Gene3D" id="1.10.443.10">
    <property type="entry name" value="Intergrase catalytic core"/>
    <property type="match status" value="1"/>
</dbReference>
<proteinExistence type="predicted"/>
<dbReference type="InterPro" id="IPR002104">
    <property type="entry name" value="Integrase_catalytic"/>
</dbReference>
<name>A0ABP4VTH8_9ACTN</name>
<dbReference type="InterPro" id="IPR013762">
    <property type="entry name" value="Integrase-like_cat_sf"/>
</dbReference>
<dbReference type="EMBL" id="BAAALS010000001">
    <property type="protein sequence ID" value="GAA1736151.1"/>
    <property type="molecule type" value="Genomic_DNA"/>
</dbReference>
<dbReference type="InterPro" id="IPR011010">
    <property type="entry name" value="DNA_brk_join_enz"/>
</dbReference>
<evidence type="ECO:0000259" key="2">
    <source>
        <dbReference type="PROSITE" id="PS51898"/>
    </source>
</evidence>
<keyword evidence="4" id="KW-1185">Reference proteome</keyword>
<dbReference type="SUPFAM" id="SSF56349">
    <property type="entry name" value="DNA breaking-rejoining enzymes"/>
    <property type="match status" value="1"/>
</dbReference>
<evidence type="ECO:0000313" key="4">
    <source>
        <dbReference type="Proteomes" id="UP001500655"/>
    </source>
</evidence>
<accession>A0ABP4VTH8</accession>
<feature type="domain" description="Tyr recombinase" evidence="2">
    <location>
        <begin position="1"/>
        <end position="115"/>
    </location>
</feature>
<protein>
    <recommendedName>
        <fullName evidence="2">Tyr recombinase domain-containing protein</fullName>
    </recommendedName>
</protein>
<dbReference type="Proteomes" id="UP001500655">
    <property type="component" value="Unassembled WGS sequence"/>
</dbReference>
<evidence type="ECO:0000256" key="1">
    <source>
        <dbReference type="ARBA" id="ARBA00023172"/>
    </source>
</evidence>